<sequence>MHSSSTARRRGVFGVGVAITLLVSLASGPALAQQKSTSAQGKPKPAAAAPAPAQDPKLVEAERLFVEAKRLMNEMRVSEACRAFEESQKLDPAVGTQFNIADCLEREGRIATAYRQFSDLHDVLARVGDDRAPQAEARARALEPKLPRITIRIPWSKSVSGLVVMRDGETVEHSMLGTSVPVDPGAHKIVVQATNKKDYAVTVNAALGKADVVDVPALADVERQVVVRNTGVSQRNIGLVVAGVGVAAVGTSVVLGFVAKGNYDGAVEGCTDLGDRYQCPPGNRSGDAASAQSMGTVATIVGGIGAVAIVTGGVLWFTAPKGAKTPEKQSARIDVVPVFDTQRAGLMLSGTL</sequence>
<feature type="transmembrane region" description="Helical" evidence="2">
    <location>
        <begin position="297"/>
        <end position="319"/>
    </location>
</feature>
<evidence type="ECO:0000313" key="5">
    <source>
        <dbReference type="Proteomes" id="UP000064967"/>
    </source>
</evidence>
<dbReference type="RefSeq" id="WP_146655363.1">
    <property type="nucleotide sequence ID" value="NZ_CP012333.1"/>
</dbReference>
<evidence type="ECO:0000256" key="1">
    <source>
        <dbReference type="SAM" id="MobiDB-lite"/>
    </source>
</evidence>
<feature type="signal peptide" evidence="3">
    <location>
        <begin position="1"/>
        <end position="32"/>
    </location>
</feature>
<evidence type="ECO:0000256" key="2">
    <source>
        <dbReference type="SAM" id="Phobius"/>
    </source>
</evidence>
<organism evidence="4 5">
    <name type="scientific">Labilithrix luteola</name>
    <dbReference type="NCBI Taxonomy" id="1391654"/>
    <lineage>
        <taxon>Bacteria</taxon>
        <taxon>Pseudomonadati</taxon>
        <taxon>Myxococcota</taxon>
        <taxon>Polyangia</taxon>
        <taxon>Polyangiales</taxon>
        <taxon>Labilitrichaceae</taxon>
        <taxon>Labilithrix</taxon>
    </lineage>
</organism>
<keyword evidence="3" id="KW-0732">Signal</keyword>
<feature type="compositionally biased region" description="Low complexity" evidence="1">
    <location>
        <begin position="42"/>
        <end position="52"/>
    </location>
</feature>
<feature type="chain" id="PRO_5005467396" description="PEGA domain-containing protein" evidence="3">
    <location>
        <begin position="33"/>
        <end position="352"/>
    </location>
</feature>
<dbReference type="OrthoDB" id="5505370at2"/>
<dbReference type="Proteomes" id="UP000064967">
    <property type="component" value="Chromosome"/>
</dbReference>
<keyword evidence="2" id="KW-1133">Transmembrane helix</keyword>
<feature type="region of interest" description="Disordered" evidence="1">
    <location>
        <begin position="34"/>
        <end position="55"/>
    </location>
</feature>
<proteinExistence type="predicted"/>
<keyword evidence="2" id="KW-0812">Transmembrane</keyword>
<dbReference type="EMBL" id="CP012333">
    <property type="protein sequence ID" value="AKV04801.1"/>
    <property type="molecule type" value="Genomic_DNA"/>
</dbReference>
<dbReference type="AlphaFoldDB" id="A0A0K1QGB1"/>
<protein>
    <recommendedName>
        <fullName evidence="6">PEGA domain-containing protein</fullName>
    </recommendedName>
</protein>
<keyword evidence="5" id="KW-1185">Reference proteome</keyword>
<evidence type="ECO:0000313" key="4">
    <source>
        <dbReference type="EMBL" id="AKV04801.1"/>
    </source>
</evidence>
<name>A0A0K1QGB1_9BACT</name>
<gene>
    <name evidence="4" type="ORF">AKJ09_11464</name>
</gene>
<evidence type="ECO:0008006" key="6">
    <source>
        <dbReference type="Google" id="ProtNLM"/>
    </source>
</evidence>
<reference evidence="4 5" key="1">
    <citation type="submission" date="2015-08" db="EMBL/GenBank/DDBJ databases">
        <authorList>
            <person name="Babu N.S."/>
            <person name="Beckwith C.J."/>
            <person name="Beseler K.G."/>
            <person name="Brison A."/>
            <person name="Carone J.V."/>
            <person name="Caskin T.P."/>
            <person name="Diamond M."/>
            <person name="Durham M.E."/>
            <person name="Foxe J.M."/>
            <person name="Go M."/>
            <person name="Henderson B.A."/>
            <person name="Jones I.B."/>
            <person name="McGettigan J.A."/>
            <person name="Micheletti S.J."/>
            <person name="Nasrallah M.E."/>
            <person name="Ortiz D."/>
            <person name="Piller C.R."/>
            <person name="Privatt S.R."/>
            <person name="Schneider S.L."/>
            <person name="Sharp S."/>
            <person name="Smith T.C."/>
            <person name="Stanton J.D."/>
            <person name="Ullery H.E."/>
            <person name="Wilson R.J."/>
            <person name="Serrano M.G."/>
            <person name="Buck G."/>
            <person name="Lee V."/>
            <person name="Wang Y."/>
            <person name="Carvalho R."/>
            <person name="Voegtly L."/>
            <person name="Shi R."/>
            <person name="Duckworth R."/>
            <person name="Johnson A."/>
            <person name="Loviza R."/>
            <person name="Walstead R."/>
            <person name="Shah Z."/>
            <person name="Kiflezghi M."/>
            <person name="Wade K."/>
            <person name="Ball S.L."/>
            <person name="Bradley K.W."/>
            <person name="Asai D.J."/>
            <person name="Bowman C.A."/>
            <person name="Russell D.A."/>
            <person name="Pope W.H."/>
            <person name="Jacobs-Sera D."/>
            <person name="Hendrix R.W."/>
            <person name="Hatfull G.F."/>
        </authorList>
    </citation>
    <scope>NUCLEOTIDE SEQUENCE [LARGE SCALE GENOMIC DNA]</scope>
    <source>
        <strain evidence="4 5">DSM 27648</strain>
    </source>
</reference>
<dbReference type="KEGG" id="llu:AKJ09_11464"/>
<evidence type="ECO:0000256" key="3">
    <source>
        <dbReference type="SAM" id="SignalP"/>
    </source>
</evidence>
<keyword evidence="2" id="KW-0472">Membrane</keyword>
<dbReference type="STRING" id="1391654.AKJ09_11464"/>
<accession>A0A0K1QGB1</accession>